<reference evidence="1 2" key="1">
    <citation type="submission" date="2017-11" db="EMBL/GenBank/DDBJ databases">
        <title>Complete genome sequence of Spiroplasma clarkii CN-5 (DSM 19994).</title>
        <authorList>
            <person name="Tsai Y.-M."/>
            <person name="Chang A."/>
            <person name="Lo W.-S."/>
            <person name="Kuo C.-H."/>
        </authorList>
    </citation>
    <scope>NUCLEOTIDE SEQUENCE [LARGE SCALE GENOMIC DNA]</scope>
    <source>
        <strain evidence="1 2">CN-5</strain>
    </source>
</reference>
<evidence type="ECO:0000313" key="2">
    <source>
        <dbReference type="Proteomes" id="UP000231179"/>
    </source>
</evidence>
<protein>
    <submittedName>
        <fullName evidence="1">Uncharacterized protein</fullName>
    </submittedName>
</protein>
<sequence length="82" mass="10009">MLLLLCFEANNPNTEINTFKSLRRNERVFKNIMGWNDVVVHSFNLIEKLNETKLESRLKFSLKSLQHYNKREKYSRILIFFW</sequence>
<keyword evidence="2" id="KW-1185">Reference proteome</keyword>
<name>A0A2K8KHL1_9MOLU</name>
<evidence type="ECO:0000313" key="1">
    <source>
        <dbReference type="EMBL" id="ATX70732.1"/>
    </source>
</evidence>
<dbReference type="EMBL" id="CP024870">
    <property type="protein sequence ID" value="ATX70732.1"/>
    <property type="molecule type" value="Genomic_DNA"/>
</dbReference>
<dbReference type="AlphaFoldDB" id="A0A2K8KHL1"/>
<organism evidence="1 2">
    <name type="scientific">Spiroplasma clarkii</name>
    <dbReference type="NCBI Taxonomy" id="2139"/>
    <lineage>
        <taxon>Bacteria</taxon>
        <taxon>Bacillati</taxon>
        <taxon>Mycoplasmatota</taxon>
        <taxon>Mollicutes</taxon>
        <taxon>Entomoplasmatales</taxon>
        <taxon>Spiroplasmataceae</taxon>
        <taxon>Spiroplasma</taxon>
    </lineage>
</organism>
<gene>
    <name evidence="1" type="ORF">SCLAR_v1c04040</name>
</gene>
<accession>A0A2K8KHL1</accession>
<dbReference type="Proteomes" id="UP000231179">
    <property type="component" value="Chromosome"/>
</dbReference>
<proteinExistence type="predicted"/>